<keyword evidence="10" id="KW-0833">Ubl conjugation pathway</keyword>
<dbReference type="GO" id="GO:0031090">
    <property type="term" value="C:organelle membrane"/>
    <property type="evidence" value="ECO:0007669"/>
    <property type="project" value="UniProtKB-ARBA"/>
</dbReference>
<evidence type="ECO:0000256" key="8">
    <source>
        <dbReference type="ARBA" id="ARBA00022737"/>
    </source>
</evidence>
<dbReference type="InterPro" id="IPR044066">
    <property type="entry name" value="TRIAD_supradom"/>
</dbReference>
<dbReference type="AlphaFoldDB" id="A0A8S1KLZ2"/>
<comment type="catalytic activity">
    <reaction evidence="1">
        <text>[E2 ubiquitin-conjugating enzyme]-S-ubiquitinyl-L-cysteine + [acceptor protein]-L-lysine = [E2 ubiquitin-conjugating enzyme]-L-cysteine + [acceptor protein]-N(6)-ubiquitinyl-L-lysine.</text>
        <dbReference type="EC" id="2.3.2.31"/>
    </reaction>
</comment>
<keyword evidence="18" id="KW-1185">Reference proteome</keyword>
<reference evidence="17" key="1">
    <citation type="submission" date="2021-01" db="EMBL/GenBank/DDBJ databases">
        <authorList>
            <consortium name="Genoscope - CEA"/>
            <person name="William W."/>
        </authorList>
    </citation>
    <scope>NUCLEOTIDE SEQUENCE</scope>
</reference>
<dbReference type="Pfam" id="PF01485">
    <property type="entry name" value="IBR"/>
    <property type="match status" value="1"/>
</dbReference>
<dbReference type="PANTHER" id="PTHR11685">
    <property type="entry name" value="RBR FAMILY RING FINGER AND IBR DOMAIN-CONTAINING"/>
    <property type="match status" value="1"/>
</dbReference>
<keyword evidence="9 14" id="KW-0863">Zinc-finger</keyword>
<dbReference type="EC" id="2.3.2.31" evidence="4"/>
<evidence type="ECO:0000256" key="10">
    <source>
        <dbReference type="ARBA" id="ARBA00022786"/>
    </source>
</evidence>
<keyword evidence="13" id="KW-0472">Membrane</keyword>
<evidence type="ECO:0000256" key="6">
    <source>
        <dbReference type="ARBA" id="ARBA00022692"/>
    </source>
</evidence>
<dbReference type="PROSITE" id="PS50089">
    <property type="entry name" value="ZF_RING_2"/>
    <property type="match status" value="1"/>
</dbReference>
<protein>
    <recommendedName>
        <fullName evidence="4">RBR-type E3 ubiquitin transferase</fullName>
        <ecNumber evidence="4">2.3.2.31</ecNumber>
    </recommendedName>
</protein>
<evidence type="ECO:0000256" key="7">
    <source>
        <dbReference type="ARBA" id="ARBA00022723"/>
    </source>
</evidence>
<dbReference type="GO" id="GO:0061630">
    <property type="term" value="F:ubiquitin protein ligase activity"/>
    <property type="evidence" value="ECO:0007669"/>
    <property type="project" value="UniProtKB-EC"/>
</dbReference>
<dbReference type="InterPro" id="IPR031127">
    <property type="entry name" value="E3_UB_ligase_RBR"/>
</dbReference>
<evidence type="ECO:0000256" key="5">
    <source>
        <dbReference type="ARBA" id="ARBA00022679"/>
    </source>
</evidence>
<evidence type="ECO:0000256" key="11">
    <source>
        <dbReference type="ARBA" id="ARBA00022833"/>
    </source>
</evidence>
<keyword evidence="5" id="KW-0808">Transferase</keyword>
<evidence type="ECO:0000256" key="1">
    <source>
        <dbReference type="ARBA" id="ARBA00001798"/>
    </source>
</evidence>
<evidence type="ECO:0000313" key="17">
    <source>
        <dbReference type="EMBL" id="CAD8056248.1"/>
    </source>
</evidence>
<comment type="pathway">
    <text evidence="3">Protein modification; protein ubiquitination.</text>
</comment>
<keyword evidence="8" id="KW-0677">Repeat</keyword>
<gene>
    <name evidence="17" type="ORF">PPRIM_AZ9-3.1.T0240216</name>
</gene>
<proteinExistence type="predicted"/>
<name>A0A8S1KLZ2_PARPR</name>
<evidence type="ECO:0000313" key="18">
    <source>
        <dbReference type="Proteomes" id="UP000688137"/>
    </source>
</evidence>
<evidence type="ECO:0000256" key="12">
    <source>
        <dbReference type="ARBA" id="ARBA00022989"/>
    </source>
</evidence>
<sequence length="316" mass="37428">MVYCNICFCTYKEEECYTLPNCLHKFCKACLIEQLKTKIESQQIDLSDFKCPQCGRLFNPEIIENFLPPNLFQKYCDFALQFNKIMGLEDHELLTNCLNEKCIEKFIIWKDAEYMQCPSCKMKFCRKCSLKYHKDEGITCEQQKELLRDSFYRELKNYLTLCKCPKCNNMCEKISGCNFMYCRCKANFCFLCDAELTEEYHFKHWQNDDPFKSPCRVWYNGTWVDPDKVPKVEPIKEDKIVQVIPMEQKENDIPCPNCGNKSKEVSQLVFFDKVIQCQSVKCQNQAFCTLCQTQLEIDDLSIHFNQETLLCNLNEY</sequence>
<dbReference type="SMART" id="SM00184">
    <property type="entry name" value="RING"/>
    <property type="match status" value="1"/>
</dbReference>
<keyword evidence="6" id="KW-0812">Transmembrane</keyword>
<feature type="domain" description="RING-type" evidence="16">
    <location>
        <begin position="1"/>
        <end position="219"/>
    </location>
</feature>
<dbReference type="InterPro" id="IPR002867">
    <property type="entry name" value="IBR_dom"/>
</dbReference>
<dbReference type="Proteomes" id="UP000688137">
    <property type="component" value="Unassembled WGS sequence"/>
</dbReference>
<comment type="caution">
    <text evidence="17">The sequence shown here is derived from an EMBL/GenBank/DDBJ whole genome shotgun (WGS) entry which is preliminary data.</text>
</comment>
<evidence type="ECO:0000256" key="2">
    <source>
        <dbReference type="ARBA" id="ARBA00004167"/>
    </source>
</evidence>
<dbReference type="OMA" id="ESTEMDC"/>
<dbReference type="PROSITE" id="PS00518">
    <property type="entry name" value="ZF_RING_1"/>
    <property type="match status" value="1"/>
</dbReference>
<comment type="subcellular location">
    <subcellularLocation>
        <location evidence="2">Membrane</location>
        <topology evidence="2">Single-pass membrane protein</topology>
    </subcellularLocation>
</comment>
<evidence type="ECO:0000256" key="14">
    <source>
        <dbReference type="PROSITE-ProRule" id="PRU00175"/>
    </source>
</evidence>
<keyword evidence="11" id="KW-0862">Zinc</keyword>
<evidence type="ECO:0000256" key="3">
    <source>
        <dbReference type="ARBA" id="ARBA00004906"/>
    </source>
</evidence>
<dbReference type="EMBL" id="CAJJDM010000022">
    <property type="protein sequence ID" value="CAD8056248.1"/>
    <property type="molecule type" value="Genomic_DNA"/>
</dbReference>
<keyword evidence="7" id="KW-0479">Metal-binding</keyword>
<dbReference type="GO" id="GO:0008270">
    <property type="term" value="F:zinc ion binding"/>
    <property type="evidence" value="ECO:0007669"/>
    <property type="project" value="UniProtKB-KW"/>
</dbReference>
<evidence type="ECO:0000259" key="16">
    <source>
        <dbReference type="PROSITE" id="PS51873"/>
    </source>
</evidence>
<accession>A0A8S1KLZ2</accession>
<dbReference type="PROSITE" id="PS51873">
    <property type="entry name" value="TRIAD"/>
    <property type="match status" value="1"/>
</dbReference>
<dbReference type="FunFam" id="3.30.40.10:FF:000051">
    <property type="entry name" value="RBR-type E3 ubiquitin transferase"/>
    <property type="match status" value="1"/>
</dbReference>
<evidence type="ECO:0000256" key="13">
    <source>
        <dbReference type="ARBA" id="ARBA00023136"/>
    </source>
</evidence>
<dbReference type="FunFam" id="1.20.120.1750:FF:000044">
    <property type="entry name" value="RBR-type E3 ubiquitin transferase"/>
    <property type="match status" value="1"/>
</dbReference>
<evidence type="ECO:0000256" key="9">
    <source>
        <dbReference type="ARBA" id="ARBA00022771"/>
    </source>
</evidence>
<evidence type="ECO:0000256" key="4">
    <source>
        <dbReference type="ARBA" id="ARBA00012251"/>
    </source>
</evidence>
<feature type="domain" description="RING-type" evidence="15">
    <location>
        <begin position="4"/>
        <end position="54"/>
    </location>
</feature>
<organism evidence="17 18">
    <name type="scientific">Paramecium primaurelia</name>
    <dbReference type="NCBI Taxonomy" id="5886"/>
    <lineage>
        <taxon>Eukaryota</taxon>
        <taxon>Sar</taxon>
        <taxon>Alveolata</taxon>
        <taxon>Ciliophora</taxon>
        <taxon>Intramacronucleata</taxon>
        <taxon>Oligohymenophorea</taxon>
        <taxon>Peniculida</taxon>
        <taxon>Parameciidae</taxon>
        <taxon>Paramecium</taxon>
    </lineage>
</organism>
<dbReference type="GO" id="GO:0016567">
    <property type="term" value="P:protein ubiquitination"/>
    <property type="evidence" value="ECO:0007669"/>
    <property type="project" value="InterPro"/>
</dbReference>
<keyword evidence="12" id="KW-1133">Transmembrane helix</keyword>
<dbReference type="InterPro" id="IPR001841">
    <property type="entry name" value="Znf_RING"/>
</dbReference>
<evidence type="ECO:0000259" key="15">
    <source>
        <dbReference type="PROSITE" id="PS50089"/>
    </source>
</evidence>
<dbReference type="GO" id="GO:0005737">
    <property type="term" value="C:cytoplasm"/>
    <property type="evidence" value="ECO:0007669"/>
    <property type="project" value="UniProtKB-ARBA"/>
</dbReference>
<dbReference type="InterPro" id="IPR017907">
    <property type="entry name" value="Znf_RING_CS"/>
</dbReference>